<feature type="transmembrane region" description="Helical" evidence="10">
    <location>
        <begin position="849"/>
        <end position="870"/>
    </location>
</feature>
<comment type="subcellular location">
    <subcellularLocation>
        <location evidence="1">Cell membrane</location>
        <topology evidence="1">Multi-pass membrane protein</topology>
    </subcellularLocation>
</comment>
<feature type="transmembrane region" description="Helical" evidence="10">
    <location>
        <begin position="122"/>
        <end position="142"/>
    </location>
</feature>
<feature type="transmembrane region" description="Helical" evidence="10">
    <location>
        <begin position="70"/>
        <end position="88"/>
    </location>
</feature>
<feature type="transmembrane region" description="Helical" evidence="10">
    <location>
        <begin position="797"/>
        <end position="815"/>
    </location>
</feature>
<feature type="transmembrane region" description="Helical" evidence="10">
    <location>
        <begin position="696"/>
        <end position="717"/>
    </location>
</feature>
<dbReference type="PANTHER" id="PTHR21137">
    <property type="entry name" value="ODORANT RECEPTOR"/>
    <property type="match status" value="1"/>
</dbReference>
<dbReference type="EMBL" id="KQ977220">
    <property type="protein sequence ID" value="KYN04811.1"/>
    <property type="molecule type" value="Genomic_DNA"/>
</dbReference>
<dbReference type="GO" id="GO:0004984">
    <property type="term" value="F:olfactory receptor activity"/>
    <property type="evidence" value="ECO:0007669"/>
    <property type="project" value="InterPro"/>
</dbReference>
<keyword evidence="2" id="KW-1003">Cell membrane</keyword>
<evidence type="ECO:0000256" key="10">
    <source>
        <dbReference type="SAM" id="Phobius"/>
    </source>
</evidence>
<feature type="transmembrane region" description="Helical" evidence="10">
    <location>
        <begin position="275"/>
        <end position="296"/>
    </location>
</feature>
<evidence type="ECO:0000256" key="8">
    <source>
        <dbReference type="ARBA" id="ARBA00023170"/>
    </source>
</evidence>
<proteinExistence type="predicted"/>
<keyword evidence="3" id="KW-0716">Sensory transduction</keyword>
<keyword evidence="4 10" id="KW-0812">Transmembrane</keyword>
<evidence type="ECO:0000313" key="11">
    <source>
        <dbReference type="EMBL" id="KYN04811.1"/>
    </source>
</evidence>
<reference evidence="11 12" key="1">
    <citation type="submission" date="2016-03" db="EMBL/GenBank/DDBJ databases">
        <title>Cyphomyrmex costatus WGS genome.</title>
        <authorList>
            <person name="Nygaard S."/>
            <person name="Hu H."/>
            <person name="Boomsma J."/>
            <person name="Zhang G."/>
        </authorList>
    </citation>
    <scope>NUCLEOTIDE SEQUENCE [LARGE SCALE GENOMIC DNA]</scope>
    <source>
        <strain evidence="11">MS0001</strain>
        <tissue evidence="11">Whole body</tissue>
    </source>
</reference>
<feature type="transmembrane region" description="Helical" evidence="10">
    <location>
        <begin position="308"/>
        <end position="329"/>
    </location>
</feature>
<name>A0A195CVV6_9HYME</name>
<feature type="transmembrane region" description="Helical" evidence="10">
    <location>
        <begin position="909"/>
        <end position="931"/>
    </location>
</feature>
<feature type="transmembrane region" description="Helical" evidence="10">
    <location>
        <begin position="35"/>
        <end position="58"/>
    </location>
</feature>
<keyword evidence="6 10" id="KW-1133">Transmembrane helix</keyword>
<feature type="transmembrane region" description="Helical" evidence="10">
    <location>
        <begin position="1098"/>
        <end position="1118"/>
    </location>
</feature>
<evidence type="ECO:0000256" key="5">
    <source>
        <dbReference type="ARBA" id="ARBA00022725"/>
    </source>
</evidence>
<feature type="transmembrane region" description="Helical" evidence="10">
    <location>
        <begin position="592"/>
        <end position="611"/>
    </location>
</feature>
<feature type="transmembrane region" description="Helical" evidence="10">
    <location>
        <begin position="666"/>
        <end position="684"/>
    </location>
</feature>
<feature type="transmembrane region" description="Helical" evidence="10">
    <location>
        <begin position="1130"/>
        <end position="1148"/>
    </location>
</feature>
<protein>
    <submittedName>
        <fullName evidence="11">Putative odorant receptor 13a</fullName>
    </submittedName>
</protein>
<evidence type="ECO:0000313" key="12">
    <source>
        <dbReference type="Proteomes" id="UP000078542"/>
    </source>
</evidence>
<feature type="transmembrane region" description="Helical" evidence="10">
    <location>
        <begin position="1241"/>
        <end position="1259"/>
    </location>
</feature>
<evidence type="ECO:0000256" key="7">
    <source>
        <dbReference type="ARBA" id="ARBA00023136"/>
    </source>
</evidence>
<dbReference type="STRING" id="456900.A0A195CVV6"/>
<dbReference type="GO" id="GO:0005549">
    <property type="term" value="F:odorant binding"/>
    <property type="evidence" value="ECO:0007669"/>
    <property type="project" value="InterPro"/>
</dbReference>
<keyword evidence="9" id="KW-0807">Transducer</keyword>
<dbReference type="PANTHER" id="PTHR21137:SF35">
    <property type="entry name" value="ODORANT RECEPTOR 19A-RELATED"/>
    <property type="match status" value="1"/>
</dbReference>
<dbReference type="Pfam" id="PF02949">
    <property type="entry name" value="7tm_6"/>
    <property type="match status" value="4"/>
</dbReference>
<evidence type="ECO:0000256" key="9">
    <source>
        <dbReference type="ARBA" id="ARBA00023224"/>
    </source>
</evidence>
<evidence type="ECO:0000256" key="4">
    <source>
        <dbReference type="ARBA" id="ARBA00022692"/>
    </source>
</evidence>
<keyword evidence="12" id="KW-1185">Reference proteome</keyword>
<keyword evidence="7 10" id="KW-0472">Membrane</keyword>
<dbReference type="GO" id="GO:0005886">
    <property type="term" value="C:plasma membrane"/>
    <property type="evidence" value="ECO:0007669"/>
    <property type="project" value="UniProtKB-SubCell"/>
</dbReference>
<evidence type="ECO:0000256" key="1">
    <source>
        <dbReference type="ARBA" id="ARBA00004651"/>
    </source>
</evidence>
<dbReference type="GO" id="GO:0007165">
    <property type="term" value="P:signal transduction"/>
    <property type="evidence" value="ECO:0007669"/>
    <property type="project" value="UniProtKB-KW"/>
</dbReference>
<feature type="transmembrane region" description="Helical" evidence="10">
    <location>
        <begin position="404"/>
        <end position="423"/>
    </location>
</feature>
<feature type="transmembrane region" description="Helical" evidence="10">
    <location>
        <begin position="455"/>
        <end position="475"/>
    </location>
</feature>
<feature type="transmembrane region" description="Helical" evidence="10">
    <location>
        <begin position="1004"/>
        <end position="1025"/>
    </location>
</feature>
<feature type="transmembrane region" description="Helical" evidence="10">
    <location>
        <begin position="507"/>
        <end position="528"/>
    </location>
</feature>
<dbReference type="InterPro" id="IPR004117">
    <property type="entry name" value="7tm6_olfct_rcpt"/>
</dbReference>
<organism evidence="11 12">
    <name type="scientific">Cyphomyrmex costatus</name>
    <dbReference type="NCBI Taxonomy" id="456900"/>
    <lineage>
        <taxon>Eukaryota</taxon>
        <taxon>Metazoa</taxon>
        <taxon>Ecdysozoa</taxon>
        <taxon>Arthropoda</taxon>
        <taxon>Hexapoda</taxon>
        <taxon>Insecta</taxon>
        <taxon>Pterygota</taxon>
        <taxon>Neoptera</taxon>
        <taxon>Endopterygota</taxon>
        <taxon>Hymenoptera</taxon>
        <taxon>Apocrita</taxon>
        <taxon>Aculeata</taxon>
        <taxon>Formicoidea</taxon>
        <taxon>Formicidae</taxon>
        <taxon>Myrmicinae</taxon>
        <taxon>Cyphomyrmex</taxon>
    </lineage>
</organism>
<sequence length="1325" mass="152987">MDERKNIWQSRFYTVPKAYMSLVGIWPYHRFRDRCFLFVPMFTFSITILVPQLLYLLITAVDFDDVFSCTPSMWITIIFSFKLGWLMMNNKKLKTCLKTMEDDWLSLNTDVERTILQHHTTYGRYITLTYGVFMQFVGILLISKSVTVMLLEDTSDATISSLVAEAKLPLRVEYGEILNRYLYPMTVHCYLAVFSHISITIAVDSCYIALIRHACGMFAIVGHMLEHIGKDSDNNFDLKPDKAQDDNYNRTLDCLRKHLHVIQFAELIESTFTNIFLVSVCLNMVGGSMIGIQVVLNLNDAKDIVEPFAIYIAQLIHLFLQFWPAQFLLDYSILPYESMSLLPCKITAGKIVPLTIENFGTSTIFLFRKMFDTKDVEQSRRYALLRLYLTISGLWPYHNLRDRCIRFVPFFAFSFSIAIPQVYTLKSSQEKDLFICCKVIDLIGTVTLDDVFESMPSLIISILFSFKLLIIMLNIEKVKICLNTIQKDWQLVDTNVERIILQRHTRYGQYLATFYAVFVHTMTSLFMLKPLILSLITDDIFNATKSSIPIASRLPFNVEYGEKFNQYIYLIAMHSYMAVFTRSFTTIAVDNLYYVLIHHACGMFSIIGNVLENIGKNNANGFNTKSKRIKDNNYRKALNCLRRHLDVIEFAEHIESLFTKIFLMNLNLNMICGSLCGLQVLMNLKKNSISDISVPIIIYIAQFIHLFLHFWHAQFLLDYSVLPYKSICKANWYYTSQRCQKLLLLIMNRTMSSCKITAGKIVILSIESFATVSIKYIVHALYLLIGSITLDDVFECLPSLIISIIFSSKLLIIMLNSKEVKICLNIIRKDWLSANSDVERIILQRHTRYGQYLAAFYAVFMHVTSCLFIFKPIMLTLMANDIFNVTKSSIPFAWRLPFRVEYGEKFNQYIYPIAVHSYTAVFAHTFVTIAIDGLYYSLIQHACGMFSIIGNTLENIGKNNEDIFDVKRTKIQDNNYNKALHCLRRHLLVIEFAEHIESLFTKIFLINLNLNMIIGSLTGIQVLMNLDKSVNDIAGPITMYIAQFLHLFLHFWQAQFLLDYSVLPYKSICRANWYYTSYRCRKLLLLIMNRTTSPCKITAGKIVTLSIESFATILYLLIGSITLDDVFECVPPIFISITFSFKILVIMLNSEKVKTCLNIIQKDWQSLNSVEKDMLERHSKYGQHLATFYAVFMHTTASLFVVKPIMLTLMANDIINITKSSIPFASRLPFRVEYGDRFNQYIYPIAVHCYTAVVAHSFATVVADALYYTLIQHACGMFSIVGNVLENIGKNDMNDFDVKSDKIKDDNYYKTLHCLRRHLGVIEYV</sequence>
<evidence type="ECO:0000256" key="3">
    <source>
        <dbReference type="ARBA" id="ARBA00022606"/>
    </source>
</evidence>
<feature type="transmembrane region" description="Helical" evidence="10">
    <location>
        <begin position="190"/>
        <end position="210"/>
    </location>
</feature>
<evidence type="ECO:0000256" key="6">
    <source>
        <dbReference type="ARBA" id="ARBA00022989"/>
    </source>
</evidence>
<evidence type="ECO:0000256" key="2">
    <source>
        <dbReference type="ARBA" id="ARBA00022475"/>
    </source>
</evidence>
<accession>A0A195CVV6</accession>
<feature type="transmembrane region" description="Helical" evidence="10">
    <location>
        <begin position="1037"/>
        <end position="1058"/>
    </location>
</feature>
<keyword evidence="8 11" id="KW-0675">Receptor</keyword>
<feature type="transmembrane region" description="Helical" evidence="10">
    <location>
        <begin position="761"/>
        <end position="785"/>
    </location>
</feature>
<gene>
    <name evidence="11" type="ORF">ALC62_04195</name>
</gene>
<keyword evidence="5" id="KW-0552">Olfaction</keyword>
<dbReference type="Proteomes" id="UP000078542">
    <property type="component" value="Unassembled WGS sequence"/>
</dbReference>